<organism evidence="4">
    <name type="scientific">Aphanomyces astaci</name>
    <name type="common">Crayfish plague agent</name>
    <dbReference type="NCBI Taxonomy" id="112090"/>
    <lineage>
        <taxon>Eukaryota</taxon>
        <taxon>Sar</taxon>
        <taxon>Stramenopiles</taxon>
        <taxon>Oomycota</taxon>
        <taxon>Saprolegniomycetes</taxon>
        <taxon>Saprolegniales</taxon>
        <taxon>Verrucalvaceae</taxon>
        <taxon>Aphanomyces</taxon>
    </lineage>
</organism>
<feature type="compositionally biased region" description="Basic residues" evidence="2">
    <location>
        <begin position="1292"/>
        <end position="1308"/>
    </location>
</feature>
<evidence type="ECO:0000256" key="1">
    <source>
        <dbReference type="SAM" id="Coils"/>
    </source>
</evidence>
<feature type="region of interest" description="Disordered" evidence="2">
    <location>
        <begin position="15"/>
        <end position="36"/>
    </location>
</feature>
<dbReference type="OrthoDB" id="426293at2759"/>
<evidence type="ECO:0000313" key="4">
    <source>
        <dbReference type="EMBL" id="ETV70960.1"/>
    </source>
</evidence>
<dbReference type="GeneID" id="20815693"/>
<proteinExistence type="predicted"/>
<dbReference type="RefSeq" id="XP_009839623.1">
    <property type="nucleotide sequence ID" value="XM_009841321.1"/>
</dbReference>
<accession>W4FTY3</accession>
<evidence type="ECO:0000259" key="3">
    <source>
        <dbReference type="PROSITE" id="PS50020"/>
    </source>
</evidence>
<dbReference type="PROSITE" id="PS50096">
    <property type="entry name" value="IQ"/>
    <property type="match status" value="1"/>
</dbReference>
<name>W4FTY3_APHAT</name>
<dbReference type="EMBL" id="KI913163">
    <property type="protein sequence ID" value="ETV70960.1"/>
    <property type="molecule type" value="Genomic_DNA"/>
</dbReference>
<feature type="region of interest" description="Disordered" evidence="2">
    <location>
        <begin position="1280"/>
        <end position="1308"/>
    </location>
</feature>
<dbReference type="InterPro" id="IPR011990">
    <property type="entry name" value="TPR-like_helical_dom_sf"/>
</dbReference>
<gene>
    <name evidence="4" type="ORF">H257_13697</name>
</gene>
<dbReference type="PROSITE" id="PS50020">
    <property type="entry name" value="WW_DOMAIN_2"/>
    <property type="match status" value="1"/>
</dbReference>
<sequence>MQFVDVRTEWDAVDADLAGSPSPHKRQQHSRWREQSIVPGKVLHSNDTRTLDQRRRRRHRPRMAQTTTMVRHEPIDYLALRRTELSKRALMRMRDVVVQEILAPTASLEPRPLDKSTTILPLPSQMSFTPAAPIVWQPTANTVEASHAAQLHRDMQQLHAAQSCASAAVATEEAKVREALADVRNAVASMYTFTPTFRIWSRFKTLSAIERWQRFVTWHREEAARLKALTHFGVRIQRAFRRRRGRLAGFIDRAALRHAEWTSAIRVQSWMRRLLATHETHRLRESKVATLLQKIWRGRVGRATVKHMLRERLRTRLRYLSPTGSLHRLRDVAMYRGDMRRTLERMLTLVEDVHVSFRRNPSPDKQDQQDMPDDLHMSSKAVSIPAWYTAIADLNALIAARHMEIDQAKRQYEAHRALRAAAARSQDTADKAHALADAIARVHRANELIAMYREDCESIEWVRSQRVAEVDCVHRAAIRDKRSEKDACMAMHMQELQTRHYISEHRWREADRRRRRGEVDKLEAMRHMEADAAAARRQEYVNTMIRQQELRVQMETDQKHQRVQAWQLKTKEELVGLFERMEARKIENDRVKAERKELKRARQQQARDRAAALELTRIARLMELDRQHDERLAIEAEDRLMRALLSQQKKADEAKVWDAMRIEANKARPDPLALPPDVLAARQAVERERHAQLSMAEEESRTRVYVDAMAKATFLHQCKLRKRQVELDHKAEAKARMAMEREELDEITRLRKIANKIAYNQTLKRMQAADEAYRAKQAEKLFEARCRKLMHNEEMRLHRLYTEVLHRERLRERKERHLMHNEDMYMQRILDEREKLRLRTMEKTHRVEMAVEDVRSHQWQSLEAQATSMGLAIWSARELKTLAAHVQHFPNMLRANIVLMSSIMGQKRDPPWKGVRWTLSDDPTPANEVAKSHARDMWSRIRYLTTIVYILNGAPPHLCVGRHKYAKRTVAATEAKAGADALYAGDLPQALRWLRMAFRDGYKGPTLLRNIAKCYVKLYEAHLHDNDLSTGWSWYVKACEHLALQASPSFLDEMARALYLLCRFQHAAEILARIIYSFPTYVRMPTVIFRAAMLMWHLGLYEQSTDYLLHLLESPPAPWTDLDLMFLIARLYLLDENKAHATFAYDDAFRRYRVHGFHFQYPSWKAWVGDAAVWRHFGAKALAANEYLVAKDLYQQVIKRRHDEVQVEHRQEERDLDWFHLAQCQIMLHEYVPAGQTVAHWLEAVPYADRVMARCKAWPREKWTSMGVVVPAWEQQDSTGVVPKRATATPPLKRKRKPLAKARKKRMRRPRVKYTSTAELRQWVQIDDTNTGKTFYFNEKTFDVSWTRPT</sequence>
<evidence type="ECO:0000256" key="2">
    <source>
        <dbReference type="SAM" id="MobiDB-lite"/>
    </source>
</evidence>
<keyword evidence="1" id="KW-0175">Coiled coil</keyword>
<dbReference type="InterPro" id="IPR001202">
    <property type="entry name" value="WW_dom"/>
</dbReference>
<dbReference type="VEuPathDB" id="FungiDB:H257_13697"/>
<feature type="domain" description="WW" evidence="3">
    <location>
        <begin position="1323"/>
        <end position="1350"/>
    </location>
</feature>
<protein>
    <recommendedName>
        <fullName evidence="3">WW domain-containing protein</fullName>
    </recommendedName>
</protein>
<dbReference type="STRING" id="112090.W4FTY3"/>
<feature type="coiled-coil region" evidence="1">
    <location>
        <begin position="581"/>
        <end position="608"/>
    </location>
</feature>
<dbReference type="SUPFAM" id="SSF48452">
    <property type="entry name" value="TPR-like"/>
    <property type="match status" value="1"/>
</dbReference>
<reference evidence="4" key="1">
    <citation type="submission" date="2013-12" db="EMBL/GenBank/DDBJ databases">
        <title>The Genome Sequence of Aphanomyces astaci APO3.</title>
        <authorList>
            <consortium name="The Broad Institute Genomics Platform"/>
            <person name="Russ C."/>
            <person name="Tyler B."/>
            <person name="van West P."/>
            <person name="Dieguez-Uribeondo J."/>
            <person name="Young S.K."/>
            <person name="Zeng Q."/>
            <person name="Gargeya S."/>
            <person name="Fitzgerald M."/>
            <person name="Abouelleil A."/>
            <person name="Alvarado L."/>
            <person name="Chapman S.B."/>
            <person name="Gainer-Dewar J."/>
            <person name="Goldberg J."/>
            <person name="Griggs A."/>
            <person name="Gujja S."/>
            <person name="Hansen M."/>
            <person name="Howarth C."/>
            <person name="Imamovic A."/>
            <person name="Ireland A."/>
            <person name="Larimer J."/>
            <person name="McCowan C."/>
            <person name="Murphy C."/>
            <person name="Pearson M."/>
            <person name="Poon T.W."/>
            <person name="Priest M."/>
            <person name="Roberts A."/>
            <person name="Saif S."/>
            <person name="Shea T."/>
            <person name="Sykes S."/>
            <person name="Wortman J."/>
            <person name="Nusbaum C."/>
            <person name="Birren B."/>
        </authorList>
    </citation>
    <scope>NUCLEOTIDE SEQUENCE [LARGE SCALE GENOMIC DNA]</scope>
    <source>
        <strain evidence="4">APO3</strain>
    </source>
</reference>